<evidence type="ECO:0000256" key="2">
    <source>
        <dbReference type="SAM" id="Phobius"/>
    </source>
</evidence>
<evidence type="ECO:0000313" key="3">
    <source>
        <dbReference type="EMBL" id="MBB3940909.1"/>
    </source>
</evidence>
<keyword evidence="2" id="KW-0812">Transmembrane</keyword>
<name>A0A7W6BZS7_9SPHN</name>
<keyword evidence="4" id="KW-1185">Reference proteome</keyword>
<dbReference type="Pfam" id="PF11739">
    <property type="entry name" value="YdbH-like"/>
    <property type="match status" value="1"/>
</dbReference>
<comment type="caution">
    <text evidence="3">The sequence shown here is derived from an EMBL/GenBank/DDBJ whole genome shotgun (WGS) entry which is preliminary data.</text>
</comment>
<dbReference type="Proteomes" id="UP000561459">
    <property type="component" value="Unassembled WGS sequence"/>
</dbReference>
<proteinExistence type="predicted"/>
<sequence>MADQDEAAIVEQAAGPGTRRGLRVGAALIVVLLGGGALYGWLSRKSIADDYLAGELARLGLPATYQIAAIGPDEQVLRNLVIGDPRRPDLTIEEVHVATRLRFGLPGVGRITLIRPRLFGAVVRGKPSFGALDKLLFTGSKAPFRLPDYDVDVQDGRARIATDYGTIGVKVGGKGALRDGFVGEVAAIAPNFSAQGCDVSSLSLYGRVAIKAERPTFAGPVRLGSASCAAQGLSVGQSGIQAKVTLSQALDGGEGELRALAQNLITPQAKAAKLRGKVKFAYRQGVLNAKVDATGERVAIDAARAGRLGVSAQVRATNGFSRFQIEGDASGTGIATGPGLDEALSVAQRGGQGTLAEPLISRIRQSLARHARDATLDGSFLVRRGAEGLSVVVPRIGLHGQDGTSLLAASRVQVLARPEGLPHISGNFTTGGADLPRIAGRMERAKDGSLVLHVQMARYQAGDASFAIPDLLIVQARNGAIGFAGGVIASGVLPGGRADNLMLPVDGRWHDDMLALWRSCANVRFDRLTLASLSIDRRQLTVCPANGRPLVTVSGGKASVAGGIAALDLAGRLGQTPIRIASGPVGFAYPGVITARSVDVSLGPTATPSRFRIANLTARAGREIGGTFDGSDVALNAVPLDLHEVRGRWRYAGGALTLADASFRLEDREAVDRFQPVIAREATLSLRDNIIDAKALLREPTSDRPILLTTIRHDLSRGRGAADLAVQDITFDQKLQPDTLTRLALGVIANARGTVRGQGRIDWDSAGVTSQGTFKTDKLDFAAAFGPVQGVSGAIQFSDLLGLVTAPRQTLKVASINPGIEVNDGTIVYALQPNYVLSVEGGTWPFVGGTLKLQPTRMIIGSDAIQNYTMEVTGADAALFVQRLELANLNATGTFDGTLPLVIDKNGGRIEGGMLRSRPPGGNVSYVGELTYKDLSAMANFAFDTLRSLDYRQMTIGMDGALQGEIVTRVSFSGVTQGEGAMKNFLTRRIGKLPIQFNVNLRAPFFQLITSFKSLYDPAYVRDPRTLGLIDANGKTPPRASNATLSADRAKPSIQPTVSEPMP</sequence>
<dbReference type="AlphaFoldDB" id="A0A7W6BZS7"/>
<evidence type="ECO:0000313" key="4">
    <source>
        <dbReference type="Proteomes" id="UP000561459"/>
    </source>
</evidence>
<feature type="compositionally biased region" description="Polar residues" evidence="1">
    <location>
        <begin position="1054"/>
        <end position="1063"/>
    </location>
</feature>
<keyword evidence="2" id="KW-0472">Membrane</keyword>
<gene>
    <name evidence="3" type="ORF">GGR39_002572</name>
</gene>
<feature type="region of interest" description="Disordered" evidence="1">
    <location>
        <begin position="1031"/>
        <end position="1063"/>
    </location>
</feature>
<dbReference type="InterPro" id="IPR021730">
    <property type="entry name" value="YdbH"/>
</dbReference>
<keyword evidence="2" id="KW-1133">Transmembrane helix</keyword>
<evidence type="ECO:0000256" key="1">
    <source>
        <dbReference type="SAM" id="MobiDB-lite"/>
    </source>
</evidence>
<protein>
    <recommendedName>
        <fullName evidence="5">Dicarboxylate transport domain-containing protein</fullName>
    </recommendedName>
</protein>
<dbReference type="EMBL" id="JACIDY010000006">
    <property type="protein sequence ID" value="MBB3940909.1"/>
    <property type="molecule type" value="Genomic_DNA"/>
</dbReference>
<reference evidence="3 4" key="1">
    <citation type="submission" date="2020-08" db="EMBL/GenBank/DDBJ databases">
        <title>Genomic Encyclopedia of Type Strains, Phase IV (KMG-IV): sequencing the most valuable type-strain genomes for metagenomic binning, comparative biology and taxonomic classification.</title>
        <authorList>
            <person name="Goeker M."/>
        </authorList>
    </citation>
    <scope>NUCLEOTIDE SEQUENCE [LARGE SCALE GENOMIC DNA]</scope>
    <source>
        <strain evidence="3 4">DSM 27568</strain>
    </source>
</reference>
<evidence type="ECO:0008006" key="5">
    <source>
        <dbReference type="Google" id="ProtNLM"/>
    </source>
</evidence>
<dbReference type="RefSeq" id="WP_246388680.1">
    <property type="nucleotide sequence ID" value="NZ_JACIDY010000006.1"/>
</dbReference>
<feature type="transmembrane region" description="Helical" evidence="2">
    <location>
        <begin position="21"/>
        <end position="42"/>
    </location>
</feature>
<organism evidence="3 4">
    <name type="scientific">Novosphingobium fluoreni</name>
    <dbReference type="NCBI Taxonomy" id="1391222"/>
    <lineage>
        <taxon>Bacteria</taxon>
        <taxon>Pseudomonadati</taxon>
        <taxon>Pseudomonadota</taxon>
        <taxon>Alphaproteobacteria</taxon>
        <taxon>Sphingomonadales</taxon>
        <taxon>Sphingomonadaceae</taxon>
        <taxon>Novosphingobium</taxon>
    </lineage>
</organism>
<accession>A0A7W6BZS7</accession>